<dbReference type="PANTHER" id="PTHR39181">
    <property type="entry name" value="TYROSINE-PROTEIN PHOSPHATASE YWQE"/>
    <property type="match status" value="1"/>
</dbReference>
<dbReference type="SUPFAM" id="SSF89550">
    <property type="entry name" value="PHP domain-like"/>
    <property type="match status" value="1"/>
</dbReference>
<evidence type="ECO:0000256" key="3">
    <source>
        <dbReference type="ARBA" id="ARBA00022801"/>
    </source>
</evidence>
<evidence type="ECO:0000256" key="2">
    <source>
        <dbReference type="ARBA" id="ARBA00013064"/>
    </source>
</evidence>
<comment type="catalytic activity">
    <reaction evidence="4">
        <text>O-phospho-L-tyrosyl-[protein] + H2O = L-tyrosyl-[protein] + phosphate</text>
        <dbReference type="Rhea" id="RHEA:10684"/>
        <dbReference type="Rhea" id="RHEA-COMP:10136"/>
        <dbReference type="Rhea" id="RHEA-COMP:20101"/>
        <dbReference type="ChEBI" id="CHEBI:15377"/>
        <dbReference type="ChEBI" id="CHEBI:43474"/>
        <dbReference type="ChEBI" id="CHEBI:46858"/>
        <dbReference type="ChEBI" id="CHEBI:61978"/>
        <dbReference type="EC" id="3.1.3.48"/>
    </reaction>
</comment>
<reference evidence="5" key="1">
    <citation type="submission" date="2015-11" db="EMBL/GenBank/DDBJ databases">
        <authorList>
            <person name="Zhang Y."/>
            <person name="Guo Z."/>
        </authorList>
    </citation>
    <scope>NUCLEOTIDE SEQUENCE</scope>
    <source>
        <strain evidence="5">BN30871</strain>
    </source>
</reference>
<proteinExistence type="inferred from homology"/>
<dbReference type="PIRSF" id="PIRSF016557">
    <property type="entry name" value="Caps_synth_CpsB"/>
    <property type="match status" value="1"/>
</dbReference>
<dbReference type="AlphaFoldDB" id="A0A0S4XQQ6"/>
<evidence type="ECO:0000256" key="4">
    <source>
        <dbReference type="ARBA" id="ARBA00051722"/>
    </source>
</evidence>
<dbReference type="EC" id="3.1.3.48" evidence="2"/>
<gene>
    <name evidence="5" type="ORF">BN3087_820014</name>
</gene>
<dbReference type="GO" id="GO:0004725">
    <property type="term" value="F:protein tyrosine phosphatase activity"/>
    <property type="evidence" value="ECO:0007669"/>
    <property type="project" value="UniProtKB-EC"/>
</dbReference>
<dbReference type="Pfam" id="PF19567">
    <property type="entry name" value="CpsB_CapC"/>
    <property type="match status" value="1"/>
</dbReference>
<dbReference type="InterPro" id="IPR016667">
    <property type="entry name" value="Caps_polysacc_synth_CpsB/CapC"/>
</dbReference>
<organism evidence="5">
    <name type="scientific">Sulfurovum sp. enrichment culture clone C5</name>
    <dbReference type="NCBI Taxonomy" id="497650"/>
    <lineage>
        <taxon>Bacteria</taxon>
        <taxon>Pseudomonadati</taxon>
        <taxon>Campylobacterota</taxon>
        <taxon>Epsilonproteobacteria</taxon>
        <taxon>Campylobacterales</taxon>
        <taxon>Sulfurovaceae</taxon>
        <taxon>Sulfurovum</taxon>
        <taxon>environmental samples</taxon>
    </lineage>
</organism>
<accession>A0A0S4XQQ6</accession>
<dbReference type="InterPro" id="IPR016195">
    <property type="entry name" value="Pol/histidinol_Pase-like"/>
</dbReference>
<dbReference type="GO" id="GO:0030145">
    <property type="term" value="F:manganese ion binding"/>
    <property type="evidence" value="ECO:0007669"/>
    <property type="project" value="InterPro"/>
</dbReference>
<dbReference type="PANTHER" id="PTHR39181:SF1">
    <property type="entry name" value="TYROSINE-PROTEIN PHOSPHATASE YWQE"/>
    <property type="match status" value="1"/>
</dbReference>
<name>A0A0S4XQQ6_9BACT</name>
<evidence type="ECO:0000313" key="5">
    <source>
        <dbReference type="EMBL" id="CUV66425.1"/>
    </source>
</evidence>
<protein>
    <recommendedName>
        <fullName evidence="2">protein-tyrosine-phosphatase</fullName>
        <ecNumber evidence="2">3.1.3.48</ecNumber>
    </recommendedName>
</protein>
<dbReference type="EMBL" id="FAXN01000087">
    <property type="protein sequence ID" value="CUV66425.1"/>
    <property type="molecule type" value="Genomic_DNA"/>
</dbReference>
<evidence type="ECO:0000256" key="1">
    <source>
        <dbReference type="ARBA" id="ARBA00005750"/>
    </source>
</evidence>
<keyword evidence="3" id="KW-0378">Hydrolase</keyword>
<comment type="similarity">
    <text evidence="1">Belongs to the metallo-dependent hydrolases superfamily. CpsB/CapC family.</text>
</comment>
<dbReference type="Gene3D" id="3.20.20.140">
    <property type="entry name" value="Metal-dependent hydrolases"/>
    <property type="match status" value="1"/>
</dbReference>
<sequence length="240" mass="28000">MIFFRKKIPNLLIRTDFHSHLIPGIDDGAKDMTHSLQLIKELSNLGYRRLITTPHIKNGQYNNTIESIADGMDMLRSELVQNNIDMHIAASAEYYYDEAFLQAIIEDKLLHINRFVLFEFSYVVPPVNIEDMIYELKARNYTPVLAHPERYLYYHTKLDQYEYLKNLGIYFQININSLAGHYGKSTKKVAKYLSEKGFIDFVGSDVHNSKHINVLKDVISDTEYKKIFNNNKILNDDLTI</sequence>